<feature type="compositionally biased region" description="Low complexity" evidence="1">
    <location>
        <begin position="24"/>
        <end position="75"/>
    </location>
</feature>
<evidence type="ECO:0000256" key="1">
    <source>
        <dbReference type="SAM" id="MobiDB-lite"/>
    </source>
</evidence>
<dbReference type="EMBL" id="BAAAQD010000008">
    <property type="protein sequence ID" value="GAA1522083.1"/>
    <property type="molecule type" value="Genomic_DNA"/>
</dbReference>
<evidence type="ECO:0000256" key="2">
    <source>
        <dbReference type="SAM" id="Phobius"/>
    </source>
</evidence>
<keyword evidence="2" id="KW-0472">Membrane</keyword>
<keyword evidence="2" id="KW-0812">Transmembrane</keyword>
<feature type="transmembrane region" description="Helical" evidence="2">
    <location>
        <begin position="246"/>
        <end position="266"/>
    </location>
</feature>
<gene>
    <name evidence="3" type="ORF">GCM10009827_042670</name>
</gene>
<feature type="region of interest" description="Disordered" evidence="1">
    <location>
        <begin position="311"/>
        <end position="330"/>
    </location>
</feature>
<comment type="caution">
    <text evidence="3">The sequence shown here is derived from an EMBL/GenBank/DDBJ whole genome shotgun (WGS) entry which is preliminary data.</text>
</comment>
<reference evidence="4" key="1">
    <citation type="journal article" date="2019" name="Int. J. Syst. Evol. Microbiol.">
        <title>The Global Catalogue of Microorganisms (GCM) 10K type strain sequencing project: providing services to taxonomists for standard genome sequencing and annotation.</title>
        <authorList>
            <consortium name="The Broad Institute Genomics Platform"/>
            <consortium name="The Broad Institute Genome Sequencing Center for Infectious Disease"/>
            <person name="Wu L."/>
            <person name="Ma J."/>
        </authorList>
    </citation>
    <scope>NUCLEOTIDE SEQUENCE [LARGE SCALE GENOMIC DNA]</scope>
    <source>
        <strain evidence="4">JCM 15933</strain>
    </source>
</reference>
<feature type="transmembrane region" description="Helical" evidence="2">
    <location>
        <begin position="176"/>
        <end position="200"/>
    </location>
</feature>
<accession>A0ABP4LED9</accession>
<name>A0ABP4LED9_9ACTN</name>
<feature type="compositionally biased region" description="Gly residues" evidence="1">
    <location>
        <begin position="111"/>
        <end position="132"/>
    </location>
</feature>
<evidence type="ECO:0000313" key="3">
    <source>
        <dbReference type="EMBL" id="GAA1522083.1"/>
    </source>
</evidence>
<dbReference type="RefSeq" id="WP_344503743.1">
    <property type="nucleotide sequence ID" value="NZ_BAAAQD010000008.1"/>
</dbReference>
<feature type="transmembrane region" description="Helical" evidence="2">
    <location>
        <begin position="220"/>
        <end position="239"/>
    </location>
</feature>
<dbReference type="Proteomes" id="UP001501470">
    <property type="component" value="Unassembled WGS sequence"/>
</dbReference>
<feature type="compositionally biased region" description="Gly residues" evidence="1">
    <location>
        <begin position="76"/>
        <end position="95"/>
    </location>
</feature>
<feature type="transmembrane region" description="Helical" evidence="2">
    <location>
        <begin position="278"/>
        <end position="299"/>
    </location>
</feature>
<sequence>MTKRKAVTAPRAGQSGAARADLSKPAGADATAAGADATAAGASAAAAGSGPAGDGAPAKGSGPASDSAAAAAAGSGPAGDGPVVGDGPAVGGGPVLGRSPAAGDVSAAEGGPAGGDTAVGGPVLGKGPGAGGASAPEVGGDGPGGGVEPYAPGSGFAVPGGEEAPKPEVAGGPLDIVITIGGLVVAVLLAVALAVFEAFLAPLRVSDLGLSGTGTSNMRIPLALVLALVTNPMLGWFAFTTTGRRFAALLPAGAWCVVWILAAGRTTEGDLLITNDNWVGLLTLFAGPLAFAIGIYVTALRQRVAGSANSKATPLAPQSVGKVDTFPHRP</sequence>
<keyword evidence="2" id="KW-1133">Transmembrane helix</keyword>
<keyword evidence="4" id="KW-1185">Reference proteome</keyword>
<organism evidence="3 4">
    <name type="scientific">Dactylosporangium maewongense</name>
    <dbReference type="NCBI Taxonomy" id="634393"/>
    <lineage>
        <taxon>Bacteria</taxon>
        <taxon>Bacillati</taxon>
        <taxon>Actinomycetota</taxon>
        <taxon>Actinomycetes</taxon>
        <taxon>Micromonosporales</taxon>
        <taxon>Micromonosporaceae</taxon>
        <taxon>Dactylosporangium</taxon>
    </lineage>
</organism>
<evidence type="ECO:0000313" key="4">
    <source>
        <dbReference type="Proteomes" id="UP001501470"/>
    </source>
</evidence>
<proteinExistence type="predicted"/>
<feature type="region of interest" description="Disordered" evidence="1">
    <location>
        <begin position="1"/>
        <end position="145"/>
    </location>
</feature>
<protein>
    <submittedName>
        <fullName evidence="3">Uncharacterized protein</fullName>
    </submittedName>
</protein>